<protein>
    <submittedName>
        <fullName evidence="1">Uncharacterized protein</fullName>
    </submittedName>
</protein>
<sequence>MGMQYFVKANADMISAMRKVAQVRQAVEGLKARERATGEAYVRAMRERDDWFKRLGGWHVFVYGESEREFMSVCKVRATLDTLLKSDVPFYRFYRSEDRESAMLLASSLAAGKTVEAIRRLEKLGVITADDRLICIHDQVLKMTTPIECFSRMNGDWEKTDWSV</sequence>
<evidence type="ECO:0000313" key="1">
    <source>
        <dbReference type="EMBL" id="OGF35066.1"/>
    </source>
</evidence>
<gene>
    <name evidence="1" type="ORF">A2482_03055</name>
</gene>
<dbReference type="EMBL" id="MFGM01000059">
    <property type="protein sequence ID" value="OGF35066.1"/>
    <property type="molecule type" value="Genomic_DNA"/>
</dbReference>
<dbReference type="AlphaFoldDB" id="A0A1F5T8P3"/>
<organism evidence="1 2">
    <name type="scientific">Candidatus Falkowbacteria bacterium RIFOXYC2_FULL_48_21</name>
    <dbReference type="NCBI Taxonomy" id="1798005"/>
    <lineage>
        <taxon>Bacteria</taxon>
        <taxon>Candidatus Falkowiibacteriota</taxon>
    </lineage>
</organism>
<dbReference type="Proteomes" id="UP000178656">
    <property type="component" value="Unassembled WGS sequence"/>
</dbReference>
<accession>A0A1F5T8P3</accession>
<name>A0A1F5T8P3_9BACT</name>
<evidence type="ECO:0000313" key="2">
    <source>
        <dbReference type="Proteomes" id="UP000178656"/>
    </source>
</evidence>
<comment type="caution">
    <text evidence="1">The sequence shown here is derived from an EMBL/GenBank/DDBJ whole genome shotgun (WGS) entry which is preliminary data.</text>
</comment>
<reference evidence="1 2" key="1">
    <citation type="journal article" date="2016" name="Nat. Commun.">
        <title>Thousands of microbial genomes shed light on interconnected biogeochemical processes in an aquifer system.</title>
        <authorList>
            <person name="Anantharaman K."/>
            <person name="Brown C.T."/>
            <person name="Hug L.A."/>
            <person name="Sharon I."/>
            <person name="Castelle C.J."/>
            <person name="Probst A.J."/>
            <person name="Thomas B.C."/>
            <person name="Singh A."/>
            <person name="Wilkins M.J."/>
            <person name="Karaoz U."/>
            <person name="Brodie E.L."/>
            <person name="Williams K.H."/>
            <person name="Hubbard S.S."/>
            <person name="Banfield J.F."/>
        </authorList>
    </citation>
    <scope>NUCLEOTIDE SEQUENCE [LARGE SCALE GENOMIC DNA]</scope>
</reference>
<proteinExistence type="predicted"/>